<name>A0ABR2HXF4_9EUKA</name>
<keyword evidence="4 6" id="KW-0067">ATP-binding</keyword>
<comment type="caution">
    <text evidence="8">The sequence shown here is derived from an EMBL/GenBank/DDBJ whole genome shotgun (WGS) entry which is preliminary data.</text>
</comment>
<dbReference type="InterPro" id="IPR003959">
    <property type="entry name" value="ATPase_AAA_core"/>
</dbReference>
<feature type="domain" description="AAA+ ATPase" evidence="7">
    <location>
        <begin position="520"/>
        <end position="651"/>
    </location>
</feature>
<keyword evidence="2 6" id="KW-0813">Transport</keyword>
<evidence type="ECO:0000256" key="1">
    <source>
        <dbReference type="ARBA" id="ARBA00006914"/>
    </source>
</evidence>
<dbReference type="SUPFAM" id="SSF50692">
    <property type="entry name" value="ADC-like"/>
    <property type="match status" value="1"/>
</dbReference>
<feature type="domain" description="AAA+ ATPase" evidence="7">
    <location>
        <begin position="242"/>
        <end position="389"/>
    </location>
</feature>
<dbReference type="PROSITE" id="PS00674">
    <property type="entry name" value="AAA"/>
    <property type="match status" value="1"/>
</dbReference>
<keyword evidence="6" id="KW-0931">ER-Golgi transport</keyword>
<dbReference type="Gene3D" id="1.10.8.60">
    <property type="match status" value="1"/>
</dbReference>
<evidence type="ECO:0000259" key="7">
    <source>
        <dbReference type="SMART" id="SM00382"/>
    </source>
</evidence>
<dbReference type="SUPFAM" id="SSF52540">
    <property type="entry name" value="P-loop containing nucleoside triphosphate hydrolases"/>
    <property type="match status" value="2"/>
</dbReference>
<sequence>MSVKLSADKSPNTDCAKSNMIYVDKDTFNSMPEDKTVTINGFIFIVDTYPTIKPGTVALNTEQRRLLNCSLQQQLTLKFKYADYVCTQVTFEISWLSKSKAHSLTLDADQLRDYYKRNYVKLPINITQKYMFNFNNDDFFIQVTELEAGKLNKKMEITPEPQVPAALFNPNITKIIFKKEPSTSIVIEDNSVSQATNVFRPDFNFEDLGIGGLDKEFATLFRRAFNSRLFPPKFIRERGIKHVKGILLYGPPGTGKTLMARQIGKMLNACEPKIVSGPEVLDKMVGESERKIRDLFAEAEADQDQNGDNAQLHLIIFDEIDSICKKRGGQGTLSGIQDTLVNQLLSKIDGVNELDDVLLIGMTNRKDLIDDAILRPGRLEVQLCIGLPDEPGREQIFQIHTKKLRQCNGMADDVDLKELAHLTPNYTGAEIEGVVKSAQSFSLNNGFDPKTLKLRDVKELKVTREHFMLALQEVKPKFGIEEDISKLAPRGIVDFSKGFKHTKKHVQKFIDSLLNSDASSLMCFCISGLPGTGLTSFAVSVAKEGFTFVKLILAKDFIGKNDDQVCNEINDIFQNAYRSKVSAIVIDDLDAIIEFSPIGPRFANKILQTLLVLIKQIPPSNSKLAIFCTTSMRNEMRSIGVDQRYFYEEITLECITDHKQLSVIAKDACNVEIDFSGEDEEEIDNYLKSHIIPIKRVIECIDFANFEAKDEKIKWSRLFKSIKEHIKSSLDI</sequence>
<dbReference type="InterPro" id="IPR027417">
    <property type="entry name" value="P-loop_NTPase"/>
</dbReference>
<accession>A0ABR2HXF4</accession>
<keyword evidence="6" id="KW-0378">Hydrolase</keyword>
<evidence type="ECO:0000256" key="4">
    <source>
        <dbReference type="ARBA" id="ARBA00022840"/>
    </source>
</evidence>
<keyword evidence="6" id="KW-0460">Magnesium</keyword>
<keyword evidence="6" id="KW-0479">Metal-binding</keyword>
<reference evidence="8 9" key="1">
    <citation type="submission" date="2024-04" db="EMBL/GenBank/DDBJ databases">
        <title>Tritrichomonas musculus Genome.</title>
        <authorList>
            <person name="Alves-Ferreira E."/>
            <person name="Grigg M."/>
            <person name="Lorenzi H."/>
            <person name="Galac M."/>
        </authorList>
    </citation>
    <scope>NUCLEOTIDE SEQUENCE [LARGE SCALE GENOMIC DNA]</scope>
    <source>
        <strain evidence="8 9">EAF2021</strain>
    </source>
</reference>
<dbReference type="EMBL" id="JAPFFF010000021">
    <property type="protein sequence ID" value="KAK8854317.1"/>
    <property type="molecule type" value="Genomic_DNA"/>
</dbReference>
<keyword evidence="6" id="KW-0963">Cytoplasm</keyword>
<dbReference type="InterPro" id="IPR041569">
    <property type="entry name" value="AAA_lid_3"/>
</dbReference>
<dbReference type="PANTHER" id="PTHR23078:SF3">
    <property type="entry name" value="VESICLE-FUSING ATPASE"/>
    <property type="match status" value="1"/>
</dbReference>
<dbReference type="Gene3D" id="3.40.50.300">
    <property type="entry name" value="P-loop containing nucleotide triphosphate hydrolases"/>
    <property type="match status" value="2"/>
</dbReference>
<gene>
    <name evidence="8" type="ORF">M9Y10_016877</name>
</gene>
<dbReference type="InterPro" id="IPR003960">
    <property type="entry name" value="ATPase_AAA_CS"/>
</dbReference>
<keyword evidence="5 6" id="KW-0653">Protein transport</keyword>
<dbReference type="PANTHER" id="PTHR23078">
    <property type="entry name" value="VESICULAR-FUSION PROTEIN NSF"/>
    <property type="match status" value="1"/>
</dbReference>
<evidence type="ECO:0000313" key="8">
    <source>
        <dbReference type="EMBL" id="KAK8854317.1"/>
    </source>
</evidence>
<proteinExistence type="inferred from homology"/>
<dbReference type="Gene3D" id="3.10.330.10">
    <property type="match status" value="1"/>
</dbReference>
<comment type="cofactor">
    <cofactor evidence="6">
        <name>Mg(2+)</name>
        <dbReference type="ChEBI" id="CHEBI:18420"/>
    </cofactor>
    <text evidence="6">Binds 1 Mg(2+) ion per subunit.</text>
</comment>
<keyword evidence="9" id="KW-1185">Reference proteome</keyword>
<dbReference type="InterPro" id="IPR009010">
    <property type="entry name" value="Asp_de-COase-like_dom_sf"/>
</dbReference>
<comment type="function">
    <text evidence="6">Required for vesicle-mediated transport. Catalyzes the fusion of transport vesicles within the Golgi cisternae. Is also required for transport from the endoplasmic reticulum to the Golgi stack. Seems to function as a fusion protein required for the delivery of cargo proteins to all compartments of the Golgi stack independent of vesicle origin.</text>
</comment>
<evidence type="ECO:0000313" key="9">
    <source>
        <dbReference type="Proteomes" id="UP001470230"/>
    </source>
</evidence>
<evidence type="ECO:0000256" key="2">
    <source>
        <dbReference type="ARBA" id="ARBA00022448"/>
    </source>
</evidence>
<evidence type="ECO:0000256" key="3">
    <source>
        <dbReference type="ARBA" id="ARBA00022741"/>
    </source>
</evidence>
<comment type="catalytic activity">
    <reaction evidence="6">
        <text>ATP + H2O = ADP + phosphate + H(+)</text>
        <dbReference type="Rhea" id="RHEA:13065"/>
        <dbReference type="ChEBI" id="CHEBI:15377"/>
        <dbReference type="ChEBI" id="CHEBI:15378"/>
        <dbReference type="ChEBI" id="CHEBI:30616"/>
        <dbReference type="ChEBI" id="CHEBI:43474"/>
        <dbReference type="ChEBI" id="CHEBI:456216"/>
        <dbReference type="EC" id="3.6.4.6"/>
    </reaction>
</comment>
<comment type="subcellular location">
    <subcellularLocation>
        <location evidence="6">Cytoplasm</location>
    </subcellularLocation>
</comment>
<dbReference type="SUPFAM" id="SSF54585">
    <property type="entry name" value="Cdc48 domain 2-like"/>
    <property type="match status" value="1"/>
</dbReference>
<protein>
    <recommendedName>
        <fullName evidence="6">Vesicle-fusing ATPase</fullName>
        <ecNumber evidence="6">3.6.4.6</ecNumber>
    </recommendedName>
</protein>
<dbReference type="EC" id="3.6.4.6" evidence="6"/>
<organism evidence="8 9">
    <name type="scientific">Tritrichomonas musculus</name>
    <dbReference type="NCBI Taxonomy" id="1915356"/>
    <lineage>
        <taxon>Eukaryota</taxon>
        <taxon>Metamonada</taxon>
        <taxon>Parabasalia</taxon>
        <taxon>Tritrichomonadida</taxon>
        <taxon>Tritrichomonadidae</taxon>
        <taxon>Tritrichomonas</taxon>
    </lineage>
</organism>
<dbReference type="Proteomes" id="UP001470230">
    <property type="component" value="Unassembled WGS sequence"/>
</dbReference>
<dbReference type="Pfam" id="PF00004">
    <property type="entry name" value="AAA"/>
    <property type="match status" value="2"/>
</dbReference>
<dbReference type="InterPro" id="IPR039812">
    <property type="entry name" value="Vesicle-fus_ATPase"/>
</dbReference>
<comment type="similarity">
    <text evidence="1 6">Belongs to the AAA ATPase family.</text>
</comment>
<dbReference type="InterPro" id="IPR003593">
    <property type="entry name" value="AAA+_ATPase"/>
</dbReference>
<dbReference type="InterPro" id="IPR029067">
    <property type="entry name" value="CDC48_domain_2-like_sf"/>
</dbReference>
<dbReference type="Gene3D" id="2.40.40.20">
    <property type="match status" value="1"/>
</dbReference>
<dbReference type="SMART" id="SM00382">
    <property type="entry name" value="AAA"/>
    <property type="match status" value="2"/>
</dbReference>
<evidence type="ECO:0000256" key="6">
    <source>
        <dbReference type="RuleBase" id="RU367045"/>
    </source>
</evidence>
<dbReference type="Pfam" id="PF17862">
    <property type="entry name" value="AAA_lid_3"/>
    <property type="match status" value="1"/>
</dbReference>
<evidence type="ECO:0000256" key="5">
    <source>
        <dbReference type="ARBA" id="ARBA00022927"/>
    </source>
</evidence>
<keyword evidence="3 6" id="KW-0547">Nucleotide-binding</keyword>